<dbReference type="Gene3D" id="2.60.120.200">
    <property type="match status" value="1"/>
</dbReference>
<evidence type="ECO:0000313" key="2">
    <source>
        <dbReference type="Proteomes" id="UP001056837"/>
    </source>
</evidence>
<gene>
    <name evidence="1" type="ORF">HER15_02135</name>
</gene>
<dbReference type="AlphaFoldDB" id="A0AAE9MLG9"/>
<dbReference type="GO" id="GO:0005975">
    <property type="term" value="P:carbohydrate metabolic process"/>
    <property type="evidence" value="ECO:0007669"/>
    <property type="project" value="UniProtKB-ARBA"/>
</dbReference>
<dbReference type="GO" id="GO:0004553">
    <property type="term" value="F:hydrolase activity, hydrolyzing O-glycosyl compounds"/>
    <property type="evidence" value="ECO:0007669"/>
    <property type="project" value="UniProtKB-ARBA"/>
</dbReference>
<dbReference type="Pfam" id="PF13385">
    <property type="entry name" value="Laminin_G_3"/>
    <property type="match status" value="1"/>
</dbReference>
<accession>A0AAE9MLG9</accession>
<dbReference type="Proteomes" id="UP001056837">
    <property type="component" value="Chromosome"/>
</dbReference>
<dbReference type="EMBL" id="CP050861">
    <property type="protein sequence ID" value="UTD14342.1"/>
    <property type="molecule type" value="Genomic_DNA"/>
</dbReference>
<organism evidence="1 2">
    <name type="scientific">Tenacibaculum mesophilum</name>
    <dbReference type="NCBI Taxonomy" id="104268"/>
    <lineage>
        <taxon>Bacteria</taxon>
        <taxon>Pseudomonadati</taxon>
        <taxon>Bacteroidota</taxon>
        <taxon>Flavobacteriia</taxon>
        <taxon>Flavobacteriales</taxon>
        <taxon>Flavobacteriaceae</taxon>
        <taxon>Tenacibaculum</taxon>
    </lineage>
</organism>
<dbReference type="SUPFAM" id="SSF49899">
    <property type="entry name" value="Concanavalin A-like lectins/glucanases"/>
    <property type="match status" value="1"/>
</dbReference>
<protein>
    <submittedName>
        <fullName evidence="1">LamG domain-containing protein</fullName>
    </submittedName>
</protein>
<evidence type="ECO:0000313" key="1">
    <source>
        <dbReference type="EMBL" id="UTD14342.1"/>
    </source>
</evidence>
<reference evidence="1" key="1">
    <citation type="submission" date="2020-04" db="EMBL/GenBank/DDBJ databases">
        <title>Tenacibaculum mesophilum bac2.</title>
        <authorList>
            <person name="Li M."/>
        </authorList>
    </citation>
    <scope>NUCLEOTIDE SEQUENCE</scope>
    <source>
        <strain evidence="1">Bac2</strain>
    </source>
</reference>
<name>A0AAE9MLG9_9FLAO</name>
<dbReference type="PROSITE" id="PS51257">
    <property type="entry name" value="PROKAR_LIPOPROTEIN"/>
    <property type="match status" value="1"/>
</dbReference>
<sequence length="257" mass="28435">MKKIYTVLVCVSLLIGACSKDEENLPVKEVTPFENLLKDNNLIAYYPFNGSANDNKNSYDGIVKDFDAIQDRKGNNSSAYKSTTTSAEISFPAAIPFKNESFSMSFWFKVPTNLHDATFTILSKREACRKGDFIQVAYKKGSNELTVEMRSDNVMTDLNGSATADLENVSPTKWTHVVIVKDNSTRKTTIYINGKEKVSTPWSLPNGIVSIDNTAKFKVGHSPCVISGLNNFIGSIDELILLKKALTSQEIGILKNQ</sequence>
<dbReference type="InterPro" id="IPR013320">
    <property type="entry name" value="ConA-like_dom_sf"/>
</dbReference>
<proteinExistence type="predicted"/>
<dbReference type="RefSeq" id="WP_253680177.1">
    <property type="nucleotide sequence ID" value="NZ_CP050861.1"/>
</dbReference>